<keyword evidence="4" id="KW-0507">mRNA processing</keyword>
<dbReference type="OrthoDB" id="440673at2759"/>
<evidence type="ECO:0000313" key="6">
    <source>
        <dbReference type="EMBL" id="KPV71526.1"/>
    </source>
</evidence>
<evidence type="ECO:0000256" key="5">
    <source>
        <dbReference type="SAM" id="MobiDB-lite"/>
    </source>
</evidence>
<protein>
    <submittedName>
        <fullName evidence="6">Uncharacterized protein</fullName>
    </submittedName>
</protein>
<comment type="subcellular location">
    <subcellularLocation>
        <location evidence="1">Cytoplasm</location>
    </subcellularLocation>
</comment>
<dbReference type="RefSeq" id="XP_018267575.1">
    <property type="nucleotide sequence ID" value="XM_018418411.1"/>
</dbReference>
<reference evidence="6 7" key="1">
    <citation type="journal article" date="2015" name="Front. Microbiol.">
        <title>Genome sequence of the plant growth promoting endophytic yeast Rhodotorula graminis WP1.</title>
        <authorList>
            <person name="Firrincieli A."/>
            <person name="Otillar R."/>
            <person name="Salamov A."/>
            <person name="Schmutz J."/>
            <person name="Khan Z."/>
            <person name="Redman R.S."/>
            <person name="Fleck N.D."/>
            <person name="Lindquist E."/>
            <person name="Grigoriev I.V."/>
            <person name="Doty S.L."/>
        </authorList>
    </citation>
    <scope>NUCLEOTIDE SEQUENCE [LARGE SCALE GENOMIC DNA]</scope>
    <source>
        <strain evidence="6 7">WP1</strain>
    </source>
</reference>
<dbReference type="GO" id="GO:0031087">
    <property type="term" value="P:deadenylation-independent decapping of nuclear-transcribed mRNA"/>
    <property type="evidence" value="ECO:0007669"/>
    <property type="project" value="TreeGrafter"/>
</dbReference>
<evidence type="ECO:0000256" key="4">
    <source>
        <dbReference type="ARBA" id="ARBA00022664"/>
    </source>
</evidence>
<dbReference type="Proteomes" id="UP000053890">
    <property type="component" value="Unassembled WGS sequence"/>
</dbReference>
<feature type="region of interest" description="Disordered" evidence="5">
    <location>
        <begin position="100"/>
        <end position="119"/>
    </location>
</feature>
<organism evidence="6 7">
    <name type="scientific">Rhodotorula graminis (strain WP1)</name>
    <dbReference type="NCBI Taxonomy" id="578459"/>
    <lineage>
        <taxon>Eukaryota</taxon>
        <taxon>Fungi</taxon>
        <taxon>Dikarya</taxon>
        <taxon>Basidiomycota</taxon>
        <taxon>Pucciniomycotina</taxon>
        <taxon>Microbotryomycetes</taxon>
        <taxon>Sporidiobolales</taxon>
        <taxon>Sporidiobolaceae</taxon>
        <taxon>Rhodotorula</taxon>
    </lineage>
</organism>
<evidence type="ECO:0000256" key="1">
    <source>
        <dbReference type="ARBA" id="ARBA00004496"/>
    </source>
</evidence>
<accession>A0A0P9EDT9</accession>
<dbReference type="GO" id="GO:0000290">
    <property type="term" value="P:deadenylation-dependent decapping of nuclear-transcribed mRNA"/>
    <property type="evidence" value="ECO:0007669"/>
    <property type="project" value="InterPro"/>
</dbReference>
<dbReference type="OMA" id="CISEAWP"/>
<keyword evidence="3" id="KW-0963">Cytoplasm</keyword>
<dbReference type="GO" id="GO:0008047">
    <property type="term" value="F:enzyme activator activity"/>
    <property type="evidence" value="ECO:0007669"/>
    <property type="project" value="InterPro"/>
</dbReference>
<dbReference type="InterPro" id="IPR010334">
    <property type="entry name" value="Dcp1"/>
</dbReference>
<dbReference type="SUPFAM" id="SSF50729">
    <property type="entry name" value="PH domain-like"/>
    <property type="match status" value="1"/>
</dbReference>
<dbReference type="GeneID" id="28978858"/>
<dbReference type="InterPro" id="IPR011993">
    <property type="entry name" value="PH-like_dom_sf"/>
</dbReference>
<sequence length="135" mass="15146">MALSAKAEIRQQLNLKNLQRHDPLIDRIVTSTSHASLYDNKGDGWVKTGVEGPMFLFARSTAPHYGFFVLNRNGLEYVQEFLTPQCEVEVGGEFILYEQSADAGESSPPARRATASRLERSCTRPSRRSMLLIET</sequence>
<dbReference type="AlphaFoldDB" id="A0A0P9EDT9"/>
<dbReference type="EMBL" id="KQ474093">
    <property type="protein sequence ID" value="KPV71526.1"/>
    <property type="molecule type" value="Genomic_DNA"/>
</dbReference>
<dbReference type="GO" id="GO:0000932">
    <property type="term" value="C:P-body"/>
    <property type="evidence" value="ECO:0007669"/>
    <property type="project" value="TreeGrafter"/>
</dbReference>
<evidence type="ECO:0000256" key="2">
    <source>
        <dbReference type="ARBA" id="ARBA00008778"/>
    </source>
</evidence>
<comment type="similarity">
    <text evidence="2">Belongs to the DCP1 family.</text>
</comment>
<dbReference type="Gene3D" id="2.30.29.30">
    <property type="entry name" value="Pleckstrin-homology domain (PH domain)/Phosphotyrosine-binding domain (PTB)"/>
    <property type="match status" value="1"/>
</dbReference>
<dbReference type="Pfam" id="PF06058">
    <property type="entry name" value="DCP1"/>
    <property type="match status" value="1"/>
</dbReference>
<dbReference type="PANTHER" id="PTHR16290">
    <property type="entry name" value="TRANSCRIPTION FACTOR SMIF DECAPPING ENZYME DCP1"/>
    <property type="match status" value="1"/>
</dbReference>
<name>A0A0P9EDT9_RHOGW</name>
<dbReference type="STRING" id="578459.A0A0P9EDT9"/>
<dbReference type="GO" id="GO:0003729">
    <property type="term" value="F:mRNA binding"/>
    <property type="evidence" value="ECO:0007669"/>
    <property type="project" value="TreeGrafter"/>
</dbReference>
<proteinExistence type="inferred from homology"/>
<evidence type="ECO:0000256" key="3">
    <source>
        <dbReference type="ARBA" id="ARBA00022490"/>
    </source>
</evidence>
<dbReference type="GO" id="GO:0006397">
    <property type="term" value="P:mRNA processing"/>
    <property type="evidence" value="ECO:0007669"/>
    <property type="project" value="UniProtKB-KW"/>
</dbReference>
<evidence type="ECO:0000313" key="7">
    <source>
        <dbReference type="Proteomes" id="UP000053890"/>
    </source>
</evidence>
<gene>
    <name evidence="6" type="ORF">RHOBADRAFT_56565</name>
</gene>
<keyword evidence="7" id="KW-1185">Reference proteome</keyword>
<dbReference type="PANTHER" id="PTHR16290:SF0">
    <property type="entry name" value="DECAPPING PROTEIN 1, ISOFORM A"/>
    <property type="match status" value="1"/>
</dbReference>